<evidence type="ECO:0000256" key="6">
    <source>
        <dbReference type="ARBA" id="ARBA00022989"/>
    </source>
</evidence>
<dbReference type="Proteomes" id="UP000679848">
    <property type="component" value="Chromosome"/>
</dbReference>
<evidence type="ECO:0000256" key="8">
    <source>
        <dbReference type="SAM" id="MobiDB-lite"/>
    </source>
</evidence>
<dbReference type="PROSITE" id="PS01307">
    <property type="entry name" value="MOTA"/>
    <property type="match status" value="1"/>
</dbReference>
<sequence>MNLNYIIGVVGALAVCLFGMITTINLGGSPPVSVTPKNLLNFVDPASILITIGCTIFVVVASFPGKMLKEIPKHIKIILSTKRFDPITYIDQLVELAQIARKNGLLSLEEKANEQPDPFFKQAIMMIVDAYDPDKVRSILENDIECMSARHDDAAAMYDKASSVAPAFGMVGTLVGLINMLKGMNLEEGSTNIGSDMGTALITTLYGCILAHMFFGPIATQLRNRDEEEVLCKMIIVEGVMSIQAGENPKFLRERLLTYMEQMQRELASGESSEGGKKSRKKAKKSDQ</sequence>
<dbReference type="PANTHER" id="PTHR30433:SF2">
    <property type="entry name" value="MOTILITY PROTEIN A"/>
    <property type="match status" value="1"/>
</dbReference>
<keyword evidence="6 9" id="KW-1133">Transmembrane helix</keyword>
<evidence type="ECO:0000256" key="5">
    <source>
        <dbReference type="ARBA" id="ARBA00022692"/>
    </source>
</evidence>
<comment type="subcellular location">
    <subcellularLocation>
        <location evidence="1">Cell membrane</location>
        <topology evidence="1">Multi-pass membrane protein</topology>
    </subcellularLocation>
</comment>
<name>A0A810Q938_9FIRM</name>
<evidence type="ECO:0000256" key="3">
    <source>
        <dbReference type="ARBA" id="ARBA00022448"/>
    </source>
</evidence>
<evidence type="ECO:0000313" key="11">
    <source>
        <dbReference type="EMBL" id="BCK84720.1"/>
    </source>
</evidence>
<feature type="transmembrane region" description="Helical" evidence="9">
    <location>
        <begin position="46"/>
        <end position="63"/>
    </location>
</feature>
<dbReference type="InterPro" id="IPR002898">
    <property type="entry name" value="MotA_ExbB_proton_chnl"/>
</dbReference>
<evidence type="ECO:0000259" key="10">
    <source>
        <dbReference type="Pfam" id="PF01618"/>
    </source>
</evidence>
<dbReference type="GO" id="GO:0071978">
    <property type="term" value="P:bacterial-type flagellum-dependent swarming motility"/>
    <property type="evidence" value="ECO:0007669"/>
    <property type="project" value="InterPro"/>
</dbReference>
<dbReference type="PANTHER" id="PTHR30433">
    <property type="entry name" value="CHEMOTAXIS PROTEIN MOTA"/>
    <property type="match status" value="1"/>
</dbReference>
<dbReference type="GO" id="GO:0005886">
    <property type="term" value="C:plasma membrane"/>
    <property type="evidence" value="ECO:0007669"/>
    <property type="project" value="UniProtKB-SubCell"/>
</dbReference>
<keyword evidence="5 9" id="KW-0812">Transmembrane</keyword>
<organism evidence="11 12">
    <name type="scientific">Pusillibacter faecalis</name>
    <dbReference type="NCBI Taxonomy" id="2714358"/>
    <lineage>
        <taxon>Bacteria</taxon>
        <taxon>Bacillati</taxon>
        <taxon>Bacillota</taxon>
        <taxon>Clostridia</taxon>
        <taxon>Eubacteriales</taxon>
        <taxon>Oscillospiraceae</taxon>
        <taxon>Pusillibacter</taxon>
    </lineage>
</organism>
<evidence type="ECO:0000256" key="7">
    <source>
        <dbReference type="ARBA" id="ARBA00023136"/>
    </source>
</evidence>
<evidence type="ECO:0000256" key="2">
    <source>
        <dbReference type="ARBA" id="ARBA00008038"/>
    </source>
</evidence>
<keyword evidence="7 9" id="KW-0472">Membrane</keyword>
<reference evidence="11" key="1">
    <citation type="submission" date="2020-09" db="EMBL/GenBank/DDBJ databases">
        <title>New species isolated from human feces.</title>
        <authorList>
            <person name="Kitahara M."/>
            <person name="Shigeno Y."/>
            <person name="Shime M."/>
            <person name="Matsumoto Y."/>
            <person name="Nakamura S."/>
            <person name="Motooka D."/>
            <person name="Fukuoka S."/>
            <person name="Nishikawa H."/>
            <person name="Benno Y."/>
        </authorList>
    </citation>
    <scope>NUCLEOTIDE SEQUENCE</scope>
    <source>
        <strain evidence="11">MM59</strain>
    </source>
</reference>
<gene>
    <name evidence="11" type="primary">motA</name>
    <name evidence="11" type="ORF">MM59RIKEN_20390</name>
</gene>
<dbReference type="RefSeq" id="WP_213543272.1">
    <property type="nucleotide sequence ID" value="NZ_AP023420.1"/>
</dbReference>
<dbReference type="KEGG" id="pfaa:MM59RIKEN_20390"/>
<dbReference type="GO" id="GO:0006935">
    <property type="term" value="P:chemotaxis"/>
    <property type="evidence" value="ECO:0007669"/>
    <property type="project" value="InterPro"/>
</dbReference>
<dbReference type="Pfam" id="PF01618">
    <property type="entry name" value="MotA_ExbB"/>
    <property type="match status" value="1"/>
</dbReference>
<dbReference type="AlphaFoldDB" id="A0A810Q938"/>
<feature type="region of interest" description="Disordered" evidence="8">
    <location>
        <begin position="266"/>
        <end position="288"/>
    </location>
</feature>
<feature type="transmembrane region" description="Helical" evidence="9">
    <location>
        <begin position="164"/>
        <end position="181"/>
    </location>
</feature>
<evidence type="ECO:0000256" key="9">
    <source>
        <dbReference type="SAM" id="Phobius"/>
    </source>
</evidence>
<accession>A0A810Q938</accession>
<evidence type="ECO:0000256" key="4">
    <source>
        <dbReference type="ARBA" id="ARBA00022475"/>
    </source>
</evidence>
<dbReference type="EMBL" id="AP023420">
    <property type="protein sequence ID" value="BCK84720.1"/>
    <property type="molecule type" value="Genomic_DNA"/>
</dbReference>
<keyword evidence="12" id="KW-1185">Reference proteome</keyword>
<evidence type="ECO:0000256" key="1">
    <source>
        <dbReference type="ARBA" id="ARBA00004651"/>
    </source>
</evidence>
<feature type="domain" description="MotA/TolQ/ExbB proton channel" evidence="10">
    <location>
        <begin position="112"/>
        <end position="230"/>
    </location>
</feature>
<dbReference type="InterPro" id="IPR000540">
    <property type="entry name" value="Flag_MotA_CS"/>
</dbReference>
<dbReference type="InterPro" id="IPR047055">
    <property type="entry name" value="MotA-like"/>
</dbReference>
<proteinExistence type="inferred from homology"/>
<evidence type="ECO:0000313" key="12">
    <source>
        <dbReference type="Proteomes" id="UP000679848"/>
    </source>
</evidence>
<keyword evidence="4" id="KW-1003">Cell membrane</keyword>
<keyword evidence="3" id="KW-0813">Transport</keyword>
<feature type="compositionally biased region" description="Basic residues" evidence="8">
    <location>
        <begin position="278"/>
        <end position="288"/>
    </location>
</feature>
<protein>
    <submittedName>
        <fullName evidence="11">Motility protein A</fullName>
    </submittedName>
</protein>
<comment type="similarity">
    <text evidence="2">Belongs to the MotA family.</text>
</comment>
<feature type="transmembrane region" description="Helical" evidence="9">
    <location>
        <begin position="5"/>
        <end position="26"/>
    </location>
</feature>
<feature type="transmembrane region" description="Helical" evidence="9">
    <location>
        <begin position="193"/>
        <end position="215"/>
    </location>
</feature>